<keyword evidence="3" id="KW-1185">Reference proteome</keyword>
<comment type="caution">
    <text evidence="2">The sequence shown here is derived from an EMBL/GenBank/DDBJ whole genome shotgun (WGS) entry which is preliminary data.</text>
</comment>
<evidence type="ECO:0000313" key="3">
    <source>
        <dbReference type="Proteomes" id="UP000003571"/>
    </source>
</evidence>
<name>H7ENN6_9SPIR</name>
<sequence>MILRFALALVFSAIIPCVFAADIAAHKGSAQFLDGKIVCVSIFADDESSSWGKARVSPYAKKTVDYMKIATKWISKKARKFERKPEFVHDFFGNGGIFYRTKFDCDMTDNAIASKFVWRYIERAIDLGWIRKTYGTDNIFFVVFLNTGKKNRVHSRAQCYCGKSAYPYEIVYINRYVDGIETSPAAYAHEILHVFGAEDLYCADSLNNFPSEFVAYCAETYPNDIMFTINDKFRGSIYDKITNDFSDIDAYYVGFLSECAEVTRFSLHPSEHLPPN</sequence>
<dbReference type="AlphaFoldDB" id="H7ENN6"/>
<dbReference type="STRING" id="907348.TresaDRAFT_0789"/>
<feature type="chain" id="PRO_5003609294" evidence="1">
    <location>
        <begin position="21"/>
        <end position="276"/>
    </location>
</feature>
<evidence type="ECO:0000313" key="2">
    <source>
        <dbReference type="EMBL" id="EIC00964.1"/>
    </source>
</evidence>
<gene>
    <name evidence="2" type="ORF">TresaDRAFT_0789</name>
</gene>
<organism evidence="2 3">
    <name type="scientific">Treponema saccharophilum DSM 2985</name>
    <dbReference type="NCBI Taxonomy" id="907348"/>
    <lineage>
        <taxon>Bacteria</taxon>
        <taxon>Pseudomonadati</taxon>
        <taxon>Spirochaetota</taxon>
        <taxon>Spirochaetia</taxon>
        <taxon>Spirochaetales</taxon>
        <taxon>Treponemataceae</taxon>
        <taxon>Treponema</taxon>
    </lineage>
</organism>
<dbReference type="RefSeq" id="WP_002706157.1">
    <property type="nucleotide sequence ID" value="NZ_AGRW01000053.1"/>
</dbReference>
<proteinExistence type="predicted"/>
<dbReference type="Proteomes" id="UP000003571">
    <property type="component" value="Unassembled WGS sequence"/>
</dbReference>
<accession>H7ENN6</accession>
<keyword evidence="1" id="KW-0732">Signal</keyword>
<feature type="signal peptide" evidence="1">
    <location>
        <begin position="1"/>
        <end position="20"/>
    </location>
</feature>
<protein>
    <submittedName>
        <fullName evidence="2">Uncharacterized protein</fullName>
    </submittedName>
</protein>
<reference evidence="2 3" key="1">
    <citation type="submission" date="2011-09" db="EMBL/GenBank/DDBJ databases">
        <title>The draft genome of Treponema saccharophilum DSM 2985.</title>
        <authorList>
            <consortium name="US DOE Joint Genome Institute (JGI-PGF)"/>
            <person name="Lucas S."/>
            <person name="Copeland A."/>
            <person name="Lapidus A."/>
            <person name="Glavina del Rio T."/>
            <person name="Dalin E."/>
            <person name="Tice H."/>
            <person name="Bruce D."/>
            <person name="Goodwin L."/>
            <person name="Pitluck S."/>
            <person name="Peters L."/>
            <person name="Kyrpides N."/>
            <person name="Mavromatis K."/>
            <person name="Ivanova N."/>
            <person name="Markowitz V."/>
            <person name="Cheng J.-F."/>
            <person name="Hugenholtz P."/>
            <person name="Woyke T."/>
            <person name="Wu D."/>
            <person name="Gronow S."/>
            <person name="Wellnitz S."/>
            <person name="Brambilla E."/>
            <person name="Klenk H.-P."/>
            <person name="Eisen J.A."/>
        </authorList>
    </citation>
    <scope>NUCLEOTIDE SEQUENCE [LARGE SCALE GENOMIC DNA]</scope>
    <source>
        <strain evidence="2 3">DSM 2985</strain>
    </source>
</reference>
<dbReference type="PATRIC" id="fig|907348.3.peg.2565"/>
<dbReference type="OrthoDB" id="1251710at2"/>
<evidence type="ECO:0000256" key="1">
    <source>
        <dbReference type="SAM" id="SignalP"/>
    </source>
</evidence>
<dbReference type="EMBL" id="AGRW01000053">
    <property type="protein sequence ID" value="EIC00964.1"/>
    <property type="molecule type" value="Genomic_DNA"/>
</dbReference>